<keyword evidence="3 5" id="KW-1133">Transmembrane helix</keyword>
<dbReference type="PANTHER" id="PTHR46641:SF2">
    <property type="entry name" value="FMRFAMIDE RECEPTOR"/>
    <property type="match status" value="1"/>
</dbReference>
<evidence type="ECO:0000256" key="2">
    <source>
        <dbReference type="ARBA" id="ARBA00022692"/>
    </source>
</evidence>
<dbReference type="InterPro" id="IPR017452">
    <property type="entry name" value="GPCR_Rhodpsn_7TM"/>
</dbReference>
<proteinExistence type="predicted"/>
<feature type="transmembrane region" description="Helical" evidence="5">
    <location>
        <begin position="314"/>
        <end position="338"/>
    </location>
</feature>
<dbReference type="Pfam" id="PF00001">
    <property type="entry name" value="7tm_1"/>
    <property type="match status" value="1"/>
</dbReference>
<evidence type="ECO:0000256" key="3">
    <source>
        <dbReference type="ARBA" id="ARBA00022989"/>
    </source>
</evidence>
<organism evidence="7 8">
    <name type="scientific">Elysia marginata</name>
    <dbReference type="NCBI Taxonomy" id="1093978"/>
    <lineage>
        <taxon>Eukaryota</taxon>
        <taxon>Metazoa</taxon>
        <taxon>Spiralia</taxon>
        <taxon>Lophotrochozoa</taxon>
        <taxon>Mollusca</taxon>
        <taxon>Gastropoda</taxon>
        <taxon>Heterobranchia</taxon>
        <taxon>Euthyneura</taxon>
        <taxon>Panpulmonata</taxon>
        <taxon>Sacoglossa</taxon>
        <taxon>Placobranchoidea</taxon>
        <taxon>Plakobranchidae</taxon>
        <taxon>Elysia</taxon>
    </lineage>
</organism>
<reference evidence="7 8" key="1">
    <citation type="journal article" date="2021" name="Elife">
        <title>Chloroplast acquisition without the gene transfer in kleptoplastic sea slugs, Plakobranchus ocellatus.</title>
        <authorList>
            <person name="Maeda T."/>
            <person name="Takahashi S."/>
            <person name="Yoshida T."/>
            <person name="Shimamura S."/>
            <person name="Takaki Y."/>
            <person name="Nagai Y."/>
            <person name="Toyoda A."/>
            <person name="Suzuki Y."/>
            <person name="Arimoto A."/>
            <person name="Ishii H."/>
            <person name="Satoh N."/>
            <person name="Nishiyama T."/>
            <person name="Hasebe M."/>
            <person name="Maruyama T."/>
            <person name="Minagawa J."/>
            <person name="Obokata J."/>
            <person name="Shigenobu S."/>
        </authorList>
    </citation>
    <scope>NUCLEOTIDE SEQUENCE [LARGE SCALE GENOMIC DNA]</scope>
</reference>
<feature type="transmembrane region" description="Helical" evidence="5">
    <location>
        <begin position="278"/>
        <end position="302"/>
    </location>
</feature>
<dbReference type="GO" id="GO:0004930">
    <property type="term" value="F:G protein-coupled receptor activity"/>
    <property type="evidence" value="ECO:0007669"/>
    <property type="project" value="InterPro"/>
</dbReference>
<evidence type="ECO:0000259" key="6">
    <source>
        <dbReference type="PROSITE" id="PS50262"/>
    </source>
</evidence>
<comment type="subcellular location">
    <subcellularLocation>
        <location evidence="1">Membrane</location>
    </subcellularLocation>
</comment>
<accession>A0AAV4EM15</accession>
<name>A0AAV4EM15_9GAST</name>
<evidence type="ECO:0000313" key="8">
    <source>
        <dbReference type="Proteomes" id="UP000762676"/>
    </source>
</evidence>
<dbReference type="Gene3D" id="1.20.1070.10">
    <property type="entry name" value="Rhodopsin 7-helix transmembrane proteins"/>
    <property type="match status" value="1"/>
</dbReference>
<feature type="domain" description="G-protein coupled receptors family 1 profile" evidence="6">
    <location>
        <begin position="52"/>
        <end position="337"/>
    </location>
</feature>
<dbReference type="InterPro" id="IPR000276">
    <property type="entry name" value="GPCR_Rhodpsn"/>
</dbReference>
<dbReference type="PRINTS" id="PR00237">
    <property type="entry name" value="GPCRRHODOPSN"/>
</dbReference>
<feature type="transmembrane region" description="Helical" evidence="5">
    <location>
        <begin position="215"/>
        <end position="236"/>
    </location>
</feature>
<gene>
    <name evidence="7" type="ORF">ElyMa_003566400</name>
</gene>
<dbReference type="PANTHER" id="PTHR46641">
    <property type="entry name" value="FMRFAMIDE RECEPTOR-RELATED"/>
    <property type="match status" value="1"/>
</dbReference>
<sequence length="357" mass="39365">MKLSVELNSTALIATNPSAVAVAPALVSDTLYWQIVGFLLALNILVGLFATGSNIVTIIIYTKMGFADSTNISLTALAVSDLGSAVTAVVCTLGLCSPKIPNVWFTFEIFTIFASQPHLMFSRISALITTYISIERYLCVWLPLKIKRIITPKRTCVAMIIIFALPFALNLHLALSFPIGWKFYPERNRSLLGVLPIKYPFIEDLDNFRRLLFSVPLPLATAAIVFTCTILLGFALHKNKKWRDTNKHTSSNASSKKEDSSNAAAAVKSKEARAVERVIAITTVFIITSIPSCMHVFAVMTVPEFSVYGSYANLYLLLGVSYMVVDSINCSANVVIYYKMSTKFRYAMLSLFCGNSQ</sequence>
<dbReference type="AlphaFoldDB" id="A0AAV4EM15"/>
<dbReference type="Proteomes" id="UP000762676">
    <property type="component" value="Unassembled WGS sequence"/>
</dbReference>
<keyword evidence="8" id="KW-1185">Reference proteome</keyword>
<dbReference type="EMBL" id="BMAT01007302">
    <property type="protein sequence ID" value="GFR61786.1"/>
    <property type="molecule type" value="Genomic_DNA"/>
</dbReference>
<feature type="transmembrane region" description="Helical" evidence="5">
    <location>
        <begin position="74"/>
        <end position="95"/>
    </location>
</feature>
<evidence type="ECO:0000256" key="1">
    <source>
        <dbReference type="ARBA" id="ARBA00004370"/>
    </source>
</evidence>
<dbReference type="GO" id="GO:0016020">
    <property type="term" value="C:membrane"/>
    <property type="evidence" value="ECO:0007669"/>
    <property type="project" value="UniProtKB-SubCell"/>
</dbReference>
<evidence type="ECO:0000256" key="5">
    <source>
        <dbReference type="SAM" id="Phobius"/>
    </source>
</evidence>
<protein>
    <submittedName>
        <fullName evidence="7">Chemosensory receptor A</fullName>
    </submittedName>
</protein>
<keyword evidence="4 5" id="KW-0472">Membrane</keyword>
<feature type="transmembrane region" description="Helical" evidence="5">
    <location>
        <begin position="31"/>
        <end position="62"/>
    </location>
</feature>
<feature type="transmembrane region" description="Helical" evidence="5">
    <location>
        <begin position="156"/>
        <end position="181"/>
    </location>
</feature>
<evidence type="ECO:0000256" key="4">
    <source>
        <dbReference type="ARBA" id="ARBA00023136"/>
    </source>
</evidence>
<keyword evidence="2 5" id="KW-0812">Transmembrane</keyword>
<dbReference type="PROSITE" id="PS50262">
    <property type="entry name" value="G_PROTEIN_RECEP_F1_2"/>
    <property type="match status" value="1"/>
</dbReference>
<evidence type="ECO:0000313" key="7">
    <source>
        <dbReference type="EMBL" id="GFR61786.1"/>
    </source>
</evidence>
<comment type="caution">
    <text evidence="7">The sequence shown here is derived from an EMBL/GenBank/DDBJ whole genome shotgun (WGS) entry which is preliminary data.</text>
</comment>
<dbReference type="SUPFAM" id="SSF81321">
    <property type="entry name" value="Family A G protein-coupled receptor-like"/>
    <property type="match status" value="1"/>
</dbReference>
<keyword evidence="7" id="KW-0675">Receptor</keyword>
<dbReference type="InterPro" id="IPR052954">
    <property type="entry name" value="GPCR-Ligand_Int"/>
</dbReference>